<reference evidence="1 2" key="1">
    <citation type="journal article" date="2019" name="Nat. Ecol. Evol.">
        <title>Megaphylogeny resolves global patterns of mushroom evolution.</title>
        <authorList>
            <person name="Varga T."/>
            <person name="Krizsan K."/>
            <person name="Foldi C."/>
            <person name="Dima B."/>
            <person name="Sanchez-Garcia M."/>
            <person name="Sanchez-Ramirez S."/>
            <person name="Szollosi G.J."/>
            <person name="Szarkandi J.G."/>
            <person name="Papp V."/>
            <person name="Albert L."/>
            <person name="Andreopoulos W."/>
            <person name="Angelini C."/>
            <person name="Antonin V."/>
            <person name="Barry K.W."/>
            <person name="Bougher N.L."/>
            <person name="Buchanan P."/>
            <person name="Buyck B."/>
            <person name="Bense V."/>
            <person name="Catcheside P."/>
            <person name="Chovatia M."/>
            <person name="Cooper J."/>
            <person name="Damon W."/>
            <person name="Desjardin D."/>
            <person name="Finy P."/>
            <person name="Geml J."/>
            <person name="Haridas S."/>
            <person name="Hughes K."/>
            <person name="Justo A."/>
            <person name="Karasinski D."/>
            <person name="Kautmanova I."/>
            <person name="Kiss B."/>
            <person name="Kocsube S."/>
            <person name="Kotiranta H."/>
            <person name="LaButti K.M."/>
            <person name="Lechner B.E."/>
            <person name="Liimatainen K."/>
            <person name="Lipzen A."/>
            <person name="Lukacs Z."/>
            <person name="Mihaltcheva S."/>
            <person name="Morgado L.N."/>
            <person name="Niskanen T."/>
            <person name="Noordeloos M.E."/>
            <person name="Ohm R.A."/>
            <person name="Ortiz-Santana B."/>
            <person name="Ovrebo C."/>
            <person name="Racz N."/>
            <person name="Riley R."/>
            <person name="Savchenko A."/>
            <person name="Shiryaev A."/>
            <person name="Soop K."/>
            <person name="Spirin V."/>
            <person name="Szebenyi C."/>
            <person name="Tomsovsky M."/>
            <person name="Tulloss R.E."/>
            <person name="Uehling J."/>
            <person name="Grigoriev I.V."/>
            <person name="Vagvolgyi C."/>
            <person name="Papp T."/>
            <person name="Martin F.M."/>
            <person name="Miettinen O."/>
            <person name="Hibbett D.S."/>
            <person name="Nagy L.G."/>
        </authorList>
    </citation>
    <scope>NUCLEOTIDE SEQUENCE [LARGE SCALE GENOMIC DNA]</scope>
    <source>
        <strain evidence="1 2">NL-1719</strain>
    </source>
</reference>
<sequence length="92" mass="9813">MSFEDLRGAPAVRRLVHLLMAAISWTFSIAGQFKGGANGSQLTDAGELLRDQNSGLQTIVGLSQASPAQFGVAPGEILHVSHFENSRVVHEL</sequence>
<protein>
    <submittedName>
        <fullName evidence="1">Uncharacterized protein</fullName>
    </submittedName>
</protein>
<dbReference type="Proteomes" id="UP000308600">
    <property type="component" value="Unassembled WGS sequence"/>
</dbReference>
<organism evidence="1 2">
    <name type="scientific">Pluteus cervinus</name>
    <dbReference type="NCBI Taxonomy" id="181527"/>
    <lineage>
        <taxon>Eukaryota</taxon>
        <taxon>Fungi</taxon>
        <taxon>Dikarya</taxon>
        <taxon>Basidiomycota</taxon>
        <taxon>Agaricomycotina</taxon>
        <taxon>Agaricomycetes</taxon>
        <taxon>Agaricomycetidae</taxon>
        <taxon>Agaricales</taxon>
        <taxon>Pluteineae</taxon>
        <taxon>Pluteaceae</taxon>
        <taxon>Pluteus</taxon>
    </lineage>
</organism>
<proteinExistence type="predicted"/>
<dbReference type="EMBL" id="ML208326">
    <property type="protein sequence ID" value="TFK69706.1"/>
    <property type="molecule type" value="Genomic_DNA"/>
</dbReference>
<keyword evidence="2" id="KW-1185">Reference proteome</keyword>
<evidence type="ECO:0000313" key="2">
    <source>
        <dbReference type="Proteomes" id="UP000308600"/>
    </source>
</evidence>
<gene>
    <name evidence="1" type="ORF">BDN72DRAFT_593147</name>
</gene>
<name>A0ACD3AWI9_9AGAR</name>
<evidence type="ECO:0000313" key="1">
    <source>
        <dbReference type="EMBL" id="TFK69706.1"/>
    </source>
</evidence>
<accession>A0ACD3AWI9</accession>